<dbReference type="EMBL" id="FRAM01000002">
    <property type="protein sequence ID" value="SHK27992.1"/>
    <property type="molecule type" value="Genomic_DNA"/>
</dbReference>
<feature type="chain" id="PRO_5012839037" description="DUF4595 domain-containing protein" evidence="1">
    <location>
        <begin position="21"/>
        <end position="298"/>
    </location>
</feature>
<name>A0A1M6R6B6_9FLAO</name>
<sequence length="298" mass="32452">MKTILYIFGLLLITSCSPTADENGDFLHGVDYETGIDTGGNNGGSGTAPDKLLKKVTINDEGDILVYTYNYNSSKKLTGVTTDDGSIKIDITYESSGNIAKIVRTENSMGVISTEEIVPTYTSNQITKLNVTHKEAGGSIKSVANLTYASNGWPASIKEDIYTEDNTKIAANFVSNLSYSGNNISKWNFKSSFVTGLPVPVFDFLQEMELTVNLSKYDNKINPFNLLPKDYLIATIHAEADASSITGFAKNNSTSINVIFNVAGNTMQDTQSAIYLYDKDGYPTSVTATDIVTKFEYQ</sequence>
<proteinExistence type="predicted"/>
<keyword evidence="1" id="KW-0732">Signal</keyword>
<dbReference type="OrthoDB" id="1240145at2"/>
<protein>
    <recommendedName>
        <fullName evidence="4">DUF4595 domain-containing protein</fullName>
    </recommendedName>
</protein>
<gene>
    <name evidence="2" type="ORF">SAMN05444371_1707</name>
</gene>
<dbReference type="AlphaFoldDB" id="A0A1M6R6B6"/>
<accession>A0A1M6R6B6</accession>
<evidence type="ECO:0008006" key="4">
    <source>
        <dbReference type="Google" id="ProtNLM"/>
    </source>
</evidence>
<evidence type="ECO:0000313" key="2">
    <source>
        <dbReference type="EMBL" id="SHK27992.1"/>
    </source>
</evidence>
<dbReference type="PROSITE" id="PS51257">
    <property type="entry name" value="PROKAR_LIPOPROTEIN"/>
    <property type="match status" value="1"/>
</dbReference>
<keyword evidence="3" id="KW-1185">Reference proteome</keyword>
<reference evidence="3" key="1">
    <citation type="submission" date="2016-11" db="EMBL/GenBank/DDBJ databases">
        <authorList>
            <person name="Varghese N."/>
            <person name="Submissions S."/>
        </authorList>
    </citation>
    <scope>NUCLEOTIDE SEQUENCE [LARGE SCALE GENOMIC DNA]</scope>
    <source>
        <strain evidence="3">DSM 18016</strain>
    </source>
</reference>
<evidence type="ECO:0000256" key="1">
    <source>
        <dbReference type="SAM" id="SignalP"/>
    </source>
</evidence>
<organism evidence="2 3">
    <name type="scientific">Epilithonimonas mollis</name>
    <dbReference type="NCBI Taxonomy" id="216903"/>
    <lineage>
        <taxon>Bacteria</taxon>
        <taxon>Pseudomonadati</taxon>
        <taxon>Bacteroidota</taxon>
        <taxon>Flavobacteriia</taxon>
        <taxon>Flavobacteriales</taxon>
        <taxon>Weeksellaceae</taxon>
        <taxon>Chryseobacterium group</taxon>
        <taxon>Epilithonimonas</taxon>
    </lineage>
</organism>
<evidence type="ECO:0000313" key="3">
    <source>
        <dbReference type="Proteomes" id="UP000184498"/>
    </source>
</evidence>
<feature type="signal peptide" evidence="1">
    <location>
        <begin position="1"/>
        <end position="20"/>
    </location>
</feature>
<dbReference type="RefSeq" id="WP_072997390.1">
    <property type="nucleotide sequence ID" value="NZ_FRAM01000002.1"/>
</dbReference>
<dbReference type="Proteomes" id="UP000184498">
    <property type="component" value="Unassembled WGS sequence"/>
</dbReference>
<dbReference type="STRING" id="216903.SAMN05444371_1707"/>